<dbReference type="Proteomes" id="UP000275777">
    <property type="component" value="Chromosome"/>
</dbReference>
<evidence type="ECO:0000313" key="15">
    <source>
        <dbReference type="Proteomes" id="UP000275777"/>
    </source>
</evidence>
<evidence type="ECO:0000256" key="8">
    <source>
        <dbReference type="ARBA" id="ARBA00023136"/>
    </source>
</evidence>
<evidence type="ECO:0000256" key="12">
    <source>
        <dbReference type="ARBA" id="ARBA00044330"/>
    </source>
</evidence>
<dbReference type="EMBL" id="LR134182">
    <property type="protein sequence ID" value="VEB39913.1"/>
    <property type="molecule type" value="Genomic_DNA"/>
</dbReference>
<keyword evidence="8" id="KW-0472">Membrane</keyword>
<evidence type="ECO:0000256" key="5">
    <source>
        <dbReference type="ARBA" id="ARBA00022676"/>
    </source>
</evidence>
<keyword evidence="3" id="KW-1003">Cell membrane</keyword>
<dbReference type="PANTHER" id="PTHR30160">
    <property type="entry name" value="TETRAACYLDISACCHARIDE 4'-KINASE-RELATED"/>
    <property type="match status" value="1"/>
</dbReference>
<comment type="pathway">
    <text evidence="2">Bacterial outer membrane biogenesis; LPS core biosynthesis.</text>
</comment>
<dbReference type="InterPro" id="IPR051199">
    <property type="entry name" value="LPS_LOS_Heptosyltrfase"/>
</dbReference>
<dbReference type="InterPro" id="IPR011908">
    <property type="entry name" value="LipoPS_heptosylTferase-I"/>
</dbReference>
<comment type="similarity">
    <text evidence="9">Belongs to the glycosyltransferase 9 family.</text>
</comment>
<evidence type="ECO:0000256" key="1">
    <source>
        <dbReference type="ARBA" id="ARBA00004515"/>
    </source>
</evidence>
<dbReference type="EC" id="2.4.99.23" evidence="10"/>
<comment type="subcellular location">
    <subcellularLocation>
        <location evidence="1">Cell inner membrane</location>
        <topology evidence="1">Peripheral membrane protein</topology>
        <orientation evidence="1">Cytoplasmic side</orientation>
    </subcellularLocation>
</comment>
<dbReference type="GO" id="GO:0005886">
    <property type="term" value="C:plasma membrane"/>
    <property type="evidence" value="ECO:0007669"/>
    <property type="project" value="UniProtKB-SubCell"/>
</dbReference>
<dbReference type="GO" id="GO:0008713">
    <property type="term" value="F:ADP-heptose-lipopolysaccharide heptosyltransferase activity"/>
    <property type="evidence" value="ECO:0007669"/>
    <property type="project" value="TreeGrafter"/>
</dbReference>
<sequence length="323" mass="35861">MRAMMNVLIVRTSSMGDLIHTWPAITELKTHYPNIRLSWLTEESFADIARLHPQVDEVLTLNWRSWRRRLWQPSAWRELKALKQKLRDACFDLVLDSQGLIKSAIPARWAGAPLAGLGWGSAREALASLFYDKKHKVSRKLSAIDRNRLLFGLSFGYAPDGPPQFGIRRGERPGWMLSGRYAVLLHATSRASKEWPEARWVELGTRLSTQHDMVTVLPWGNDKEKARAQRLAARLPAAVVAPKMSLVEAAGLLGNASAVVGVDTGLVHLANALNVPVAAIYTDTDPQQTGVVETPWATNLGNIGQCPTVDEALAALQTRRDWP</sequence>
<dbReference type="PANTHER" id="PTHR30160:SF19">
    <property type="entry name" value="LIPOPOLYSACCHARIDE HEPTOSYLTRANSFERASE 1"/>
    <property type="match status" value="1"/>
</dbReference>
<dbReference type="Pfam" id="PF01075">
    <property type="entry name" value="Glyco_transf_9"/>
    <property type="match status" value="1"/>
</dbReference>
<dbReference type="CDD" id="cd03789">
    <property type="entry name" value="GT9_LPS_heptosyltransferase"/>
    <property type="match status" value="1"/>
</dbReference>
<evidence type="ECO:0000256" key="3">
    <source>
        <dbReference type="ARBA" id="ARBA00022475"/>
    </source>
</evidence>
<organism evidence="14 15">
    <name type="scientific">Chromobacterium violaceum</name>
    <dbReference type="NCBI Taxonomy" id="536"/>
    <lineage>
        <taxon>Bacteria</taxon>
        <taxon>Pseudomonadati</taxon>
        <taxon>Pseudomonadota</taxon>
        <taxon>Betaproteobacteria</taxon>
        <taxon>Neisseriales</taxon>
        <taxon>Chromobacteriaceae</taxon>
        <taxon>Chromobacterium</taxon>
    </lineage>
</organism>
<keyword evidence="5" id="KW-0328">Glycosyltransferase</keyword>
<dbReference type="Gene3D" id="3.40.50.2000">
    <property type="entry name" value="Glycogen Phosphorylase B"/>
    <property type="match status" value="2"/>
</dbReference>
<evidence type="ECO:0000256" key="6">
    <source>
        <dbReference type="ARBA" id="ARBA00022679"/>
    </source>
</evidence>
<comment type="catalytic activity">
    <reaction evidence="13">
        <text>an alpha-Kdo-(2-&gt;4)-alpha-Kdo-(2-&gt;6)-lipid A + ADP-L-glycero-beta-D-manno-heptose = an L-alpha-D-Hep-(1-&gt;5)-[alpha-Kdo-(2-&gt;4)]-alpha-Kdo-(2-&gt;6)-lipid A + ADP + H(+)</text>
        <dbReference type="Rhea" id="RHEA:74067"/>
        <dbReference type="ChEBI" id="CHEBI:15378"/>
        <dbReference type="ChEBI" id="CHEBI:61506"/>
        <dbReference type="ChEBI" id="CHEBI:176431"/>
        <dbReference type="ChEBI" id="CHEBI:193068"/>
        <dbReference type="ChEBI" id="CHEBI:456216"/>
        <dbReference type="EC" id="2.4.99.23"/>
    </reaction>
</comment>
<keyword evidence="4" id="KW-0997">Cell inner membrane</keyword>
<evidence type="ECO:0000313" key="14">
    <source>
        <dbReference type="EMBL" id="VEB39913.1"/>
    </source>
</evidence>
<evidence type="ECO:0000256" key="10">
    <source>
        <dbReference type="ARBA" id="ARBA00044041"/>
    </source>
</evidence>
<proteinExistence type="inferred from homology"/>
<dbReference type="GO" id="GO:0005829">
    <property type="term" value="C:cytosol"/>
    <property type="evidence" value="ECO:0007669"/>
    <property type="project" value="TreeGrafter"/>
</dbReference>
<evidence type="ECO:0000256" key="11">
    <source>
        <dbReference type="ARBA" id="ARBA00044190"/>
    </source>
</evidence>
<dbReference type="AlphaFoldDB" id="A0A3S4HI03"/>
<evidence type="ECO:0000256" key="4">
    <source>
        <dbReference type="ARBA" id="ARBA00022519"/>
    </source>
</evidence>
<evidence type="ECO:0000256" key="7">
    <source>
        <dbReference type="ARBA" id="ARBA00022985"/>
    </source>
</evidence>
<accession>A0A3S4HI03</accession>
<dbReference type="SUPFAM" id="SSF53756">
    <property type="entry name" value="UDP-Glycosyltransferase/glycogen phosphorylase"/>
    <property type="match status" value="1"/>
</dbReference>
<evidence type="ECO:0000256" key="2">
    <source>
        <dbReference type="ARBA" id="ARBA00004713"/>
    </source>
</evidence>
<dbReference type="NCBIfam" id="TIGR02193">
    <property type="entry name" value="heptsyl_trn_I"/>
    <property type="match status" value="1"/>
</dbReference>
<keyword evidence="7" id="KW-0448">Lipopolysaccharide biosynthesis</keyword>
<dbReference type="InterPro" id="IPR002201">
    <property type="entry name" value="Glyco_trans_9"/>
</dbReference>
<gene>
    <name evidence="14" type="primary">rfaC</name>
    <name evidence="14" type="ORF">NCTC9695_00298</name>
</gene>
<reference evidence="14 15" key="1">
    <citation type="submission" date="2018-12" db="EMBL/GenBank/DDBJ databases">
        <authorList>
            <consortium name="Pathogen Informatics"/>
        </authorList>
    </citation>
    <scope>NUCLEOTIDE SEQUENCE [LARGE SCALE GENOMIC DNA]</scope>
    <source>
        <strain evidence="14 15">NCTC9695</strain>
    </source>
</reference>
<keyword evidence="6 14" id="KW-0808">Transferase</keyword>
<dbReference type="GO" id="GO:0009244">
    <property type="term" value="P:lipopolysaccharide core region biosynthetic process"/>
    <property type="evidence" value="ECO:0007669"/>
    <property type="project" value="InterPro"/>
</dbReference>
<evidence type="ECO:0000256" key="13">
    <source>
        <dbReference type="ARBA" id="ARBA00049201"/>
    </source>
</evidence>
<protein>
    <recommendedName>
        <fullName evidence="11">Lipopolysaccharide heptosyltransferase 1</fullName>
        <ecNumber evidence="10">2.4.99.23</ecNumber>
    </recommendedName>
    <alternativeName>
        <fullName evidence="12">ADP-heptose:lipopolysaccharide heptosyltransferase I</fullName>
    </alternativeName>
</protein>
<evidence type="ECO:0000256" key="9">
    <source>
        <dbReference type="ARBA" id="ARBA00043995"/>
    </source>
</evidence>
<name>A0A3S4HI03_CHRVL</name>